<dbReference type="PANTHER" id="PTHR34512">
    <property type="entry name" value="CELL SURFACE PROTEIN"/>
    <property type="match status" value="1"/>
</dbReference>
<keyword evidence="1" id="KW-0812">Transmembrane</keyword>
<organism evidence="3 4">
    <name type="scientific">Candidatus Uhrbacteria bacterium RIFCSPHIGHO2_02_FULL_57_19</name>
    <dbReference type="NCBI Taxonomy" id="1802391"/>
    <lineage>
        <taxon>Bacteria</taxon>
        <taxon>Candidatus Uhriibacteriota</taxon>
    </lineage>
</organism>
<feature type="domain" description="Pyrrolo-quinoline quinone repeat" evidence="2">
    <location>
        <begin position="332"/>
        <end position="475"/>
    </location>
</feature>
<dbReference type="STRING" id="1802391.A3D72_02720"/>
<dbReference type="InterPro" id="IPR002372">
    <property type="entry name" value="PQQ_rpt_dom"/>
</dbReference>
<evidence type="ECO:0000313" key="4">
    <source>
        <dbReference type="Proteomes" id="UP000176303"/>
    </source>
</evidence>
<reference evidence="3 4" key="1">
    <citation type="journal article" date="2016" name="Nat. Commun.">
        <title>Thousands of microbial genomes shed light on interconnected biogeochemical processes in an aquifer system.</title>
        <authorList>
            <person name="Anantharaman K."/>
            <person name="Brown C.T."/>
            <person name="Hug L.A."/>
            <person name="Sharon I."/>
            <person name="Castelle C.J."/>
            <person name="Probst A.J."/>
            <person name="Thomas B.C."/>
            <person name="Singh A."/>
            <person name="Wilkins M.J."/>
            <person name="Karaoz U."/>
            <person name="Brodie E.L."/>
            <person name="Williams K.H."/>
            <person name="Hubbard S.S."/>
            <person name="Banfield J.F."/>
        </authorList>
    </citation>
    <scope>NUCLEOTIDE SEQUENCE [LARGE SCALE GENOMIC DNA]</scope>
</reference>
<comment type="caution">
    <text evidence="3">The sequence shown here is derived from an EMBL/GenBank/DDBJ whole genome shotgun (WGS) entry which is preliminary data.</text>
</comment>
<proteinExistence type="predicted"/>
<dbReference type="SUPFAM" id="SSF50998">
    <property type="entry name" value="Quinoprotein alcohol dehydrogenase-like"/>
    <property type="match status" value="1"/>
</dbReference>
<name>A0A1F7U1Y9_9BACT</name>
<evidence type="ECO:0000259" key="2">
    <source>
        <dbReference type="Pfam" id="PF13360"/>
    </source>
</evidence>
<dbReference type="PANTHER" id="PTHR34512:SF30">
    <property type="entry name" value="OUTER MEMBRANE PROTEIN ASSEMBLY FACTOR BAMB"/>
    <property type="match status" value="1"/>
</dbReference>
<dbReference type="Gene3D" id="2.130.10.10">
    <property type="entry name" value="YVTN repeat-like/Quinoprotein amine dehydrogenase"/>
    <property type="match status" value="2"/>
</dbReference>
<accession>A0A1F7U1Y9</accession>
<dbReference type="AlphaFoldDB" id="A0A1F7U1Y9"/>
<dbReference type="EMBL" id="MGDZ01000069">
    <property type="protein sequence ID" value="OGL72261.1"/>
    <property type="molecule type" value="Genomic_DNA"/>
</dbReference>
<dbReference type="Pfam" id="PF13360">
    <property type="entry name" value="PQQ_2"/>
    <property type="match status" value="2"/>
</dbReference>
<evidence type="ECO:0000256" key="1">
    <source>
        <dbReference type="SAM" id="Phobius"/>
    </source>
</evidence>
<sequence length="621" mass="67686">MNKKNVFFVRLVAFAIGVALLFGASYLQNKYQKTAPSEPLLEPATLIAKRPDQLVSYSVGPVTLSTTNPVIITGLESSTNFYITAANTSDQVVTINVVMPDRQSLPDWIFHLFQFQPGKVSIPARGETTLEYLVSNEGDGETELSFAISVIETGESGTLPVTIISENSRNPAQVGQELPSSAAVAGKVTNAAGEPVAGASVDLRFLGGRYGHKTTTDESGHYLITTSAIEDLQAYLGTRPLPYPELSYYLIIEADGFELGYLDGLQPAGGETLAADVELVPRTRTITYRQKASFTTDGAYGYSAVMARRDFRRVIGFQYQHPPEKHEPGHFVAIDQDGNEVWRIATGDECWGYDVASDGKVAAGCHDGKVYMADDQGELLWKIQVSESRDLNREVEFSPDGTELLTGPFRSPRADAALLDASTGEPKWTFTGPNQWLRNSRWSPDGSRVVAAFGQGMIVMLTRDGRALWTRSIGEFPTLLEVDKEGNVAAAGKNREVFSFDKDGNLRWRTRIANHVVTDGGISADGTLIVVATVGDWVVALNNRGEIVWQRPVPFVGGNSLDLTPDGELIMIGTTILNRRGTIVWQDEAGGESGVMSDDGQFLAVGDRENSIRIYRRLDGD</sequence>
<evidence type="ECO:0000313" key="3">
    <source>
        <dbReference type="EMBL" id="OGL72261.1"/>
    </source>
</evidence>
<feature type="transmembrane region" description="Helical" evidence="1">
    <location>
        <begin position="7"/>
        <end position="27"/>
    </location>
</feature>
<protein>
    <recommendedName>
        <fullName evidence="2">Pyrrolo-quinoline quinone repeat domain-containing protein</fullName>
    </recommendedName>
</protein>
<dbReference type="InterPro" id="IPR011047">
    <property type="entry name" value="Quinoprotein_ADH-like_sf"/>
</dbReference>
<gene>
    <name evidence="3" type="ORF">A3D72_02720</name>
</gene>
<keyword evidence="1" id="KW-1133">Transmembrane helix</keyword>
<dbReference type="InterPro" id="IPR015943">
    <property type="entry name" value="WD40/YVTN_repeat-like_dom_sf"/>
</dbReference>
<dbReference type="Proteomes" id="UP000176303">
    <property type="component" value="Unassembled WGS sequence"/>
</dbReference>
<feature type="domain" description="Pyrrolo-quinoline quinone repeat" evidence="2">
    <location>
        <begin position="482"/>
        <end position="552"/>
    </location>
</feature>
<dbReference type="SUPFAM" id="SSF49464">
    <property type="entry name" value="Carboxypeptidase regulatory domain-like"/>
    <property type="match status" value="1"/>
</dbReference>
<dbReference type="InterPro" id="IPR018391">
    <property type="entry name" value="PQQ_b-propeller_rpt"/>
</dbReference>
<dbReference type="InterPro" id="IPR008969">
    <property type="entry name" value="CarboxyPept-like_regulatory"/>
</dbReference>
<dbReference type="SMART" id="SM00564">
    <property type="entry name" value="PQQ"/>
    <property type="match status" value="5"/>
</dbReference>
<dbReference type="Gene3D" id="2.60.40.1120">
    <property type="entry name" value="Carboxypeptidase-like, regulatory domain"/>
    <property type="match status" value="1"/>
</dbReference>
<keyword evidence="1" id="KW-0472">Membrane</keyword>